<gene>
    <name evidence="9" type="ORF">BS639_01455</name>
    <name evidence="8" type="ORF">ITX54_21430</name>
</gene>
<dbReference type="EMBL" id="MRWD01000002">
    <property type="protein sequence ID" value="ORJ23046.1"/>
    <property type="molecule type" value="Genomic_DNA"/>
</dbReference>
<dbReference type="EMBL" id="JADMKS010000010">
    <property type="protein sequence ID" value="MBF6639227.1"/>
    <property type="molecule type" value="Genomic_DNA"/>
</dbReference>
<sequence>MDKQQLAVLVLKAMGGAENLVKMSYCASRIRVKIRDTSRLDRRGLESLDDIKSVLDVDTAQHCTEYHLVVGPGNTRSLYEALTALMPKNS</sequence>
<dbReference type="Proteomes" id="UP000705283">
    <property type="component" value="Unassembled WGS sequence"/>
</dbReference>
<name>A0AA40X6N9_9GAMM</name>
<dbReference type="Pfam" id="PF00367">
    <property type="entry name" value="PTS_EIIB"/>
    <property type="match status" value="1"/>
</dbReference>
<feature type="active site" description="Phosphocysteine intermediate; for EIIB activity" evidence="6">
    <location>
        <position position="26"/>
    </location>
</feature>
<dbReference type="RefSeq" id="WP_084982050.1">
    <property type="nucleotide sequence ID" value="NZ_CBCSCF010000006.1"/>
</dbReference>
<keyword evidence="1" id="KW-0813">Transport</keyword>
<keyword evidence="10" id="KW-1185">Reference proteome</keyword>
<comment type="caution">
    <text evidence="8">The sequence shown here is derived from an EMBL/GenBank/DDBJ whole genome shotgun (WGS) entry which is preliminary data.</text>
</comment>
<keyword evidence="5" id="KW-0418">Kinase</keyword>
<dbReference type="GO" id="GO:0009401">
    <property type="term" value="P:phosphoenolpyruvate-dependent sugar phosphotransferase system"/>
    <property type="evidence" value="ECO:0007669"/>
    <property type="project" value="UniProtKB-KW"/>
</dbReference>
<evidence type="ECO:0000256" key="4">
    <source>
        <dbReference type="ARBA" id="ARBA00022683"/>
    </source>
</evidence>
<dbReference type="GO" id="GO:0008982">
    <property type="term" value="F:protein-N(PI)-phosphohistidine-sugar phosphotransferase activity"/>
    <property type="evidence" value="ECO:0007669"/>
    <property type="project" value="InterPro"/>
</dbReference>
<evidence type="ECO:0000256" key="5">
    <source>
        <dbReference type="ARBA" id="ARBA00022777"/>
    </source>
</evidence>
<dbReference type="AlphaFoldDB" id="A0AA40X6N9"/>
<evidence type="ECO:0000256" key="6">
    <source>
        <dbReference type="PROSITE-ProRule" id="PRU00421"/>
    </source>
</evidence>
<keyword evidence="2 9" id="KW-0762">Sugar transport</keyword>
<accession>A0AA40X6N9</accession>
<dbReference type="GO" id="GO:0016301">
    <property type="term" value="F:kinase activity"/>
    <property type="evidence" value="ECO:0007669"/>
    <property type="project" value="UniProtKB-KW"/>
</dbReference>
<evidence type="ECO:0000313" key="10">
    <source>
        <dbReference type="Proteomes" id="UP000192722"/>
    </source>
</evidence>
<feature type="domain" description="PTS EIIB type-1" evidence="7">
    <location>
        <begin position="4"/>
        <end position="90"/>
    </location>
</feature>
<evidence type="ECO:0000256" key="1">
    <source>
        <dbReference type="ARBA" id="ARBA00022448"/>
    </source>
</evidence>
<proteinExistence type="predicted"/>
<evidence type="ECO:0000313" key="11">
    <source>
        <dbReference type="Proteomes" id="UP000705283"/>
    </source>
</evidence>
<dbReference type="Gene3D" id="3.30.1360.60">
    <property type="entry name" value="Glucose permease domain IIB"/>
    <property type="match status" value="1"/>
</dbReference>
<dbReference type="SUPFAM" id="SSF55604">
    <property type="entry name" value="Glucose permease domain IIB"/>
    <property type="match status" value="1"/>
</dbReference>
<evidence type="ECO:0000313" key="8">
    <source>
        <dbReference type="EMBL" id="MBF6639227.1"/>
    </source>
</evidence>
<reference evidence="9" key="1">
    <citation type="submission" date="2016-12" db="EMBL/GenBank/DDBJ databases">
        <authorList>
            <person name="Le Fleche-Mateos A."/>
        </authorList>
    </citation>
    <scope>NUCLEOTIDE SEQUENCE</scope>
    <source>
        <strain evidence="9">213</strain>
    </source>
</reference>
<dbReference type="InterPro" id="IPR018113">
    <property type="entry name" value="PTrfase_EIIB_Cys"/>
</dbReference>
<dbReference type="InterPro" id="IPR036878">
    <property type="entry name" value="Glu_permease_IIB"/>
</dbReference>
<reference evidence="9 10" key="2">
    <citation type="journal article" date="2017" name="Int. J. Syst. Evol. Microbiol.">
        <title>Rouxiella badensis sp. nov. and Rouxiella silvae sp. nov. isolated from peat bog soil in Germany and emendation of the genus description.</title>
        <authorList>
            <person name="Le Fleche-Mateos A."/>
            <person name="Kugler J.H."/>
            <person name="Hansen S.H."/>
            <person name="Syldatk C."/>
            <person name="Hausmann R."/>
            <person name="Lomprez F."/>
            <person name="Vandenbogaert M."/>
            <person name="Manuguerra J.C."/>
            <person name="Grimont P.A."/>
        </authorList>
    </citation>
    <scope>NUCLEOTIDE SEQUENCE [LARGE SCALE GENOMIC DNA]</scope>
    <source>
        <strain evidence="9 10">213</strain>
    </source>
</reference>
<evidence type="ECO:0000313" key="9">
    <source>
        <dbReference type="EMBL" id="ORJ23046.1"/>
    </source>
</evidence>
<dbReference type="PROSITE" id="PS51098">
    <property type="entry name" value="PTS_EIIB_TYPE_1"/>
    <property type="match status" value="1"/>
</dbReference>
<reference evidence="8" key="3">
    <citation type="submission" date="2020-11" db="EMBL/GenBank/DDBJ databases">
        <authorList>
            <person name="Lee S.D."/>
        </authorList>
    </citation>
    <scope>NUCLEOTIDE SEQUENCE</scope>
    <source>
        <strain evidence="8">SAP-2</strain>
    </source>
</reference>
<keyword evidence="3" id="KW-0808">Transferase</keyword>
<dbReference type="Proteomes" id="UP000192722">
    <property type="component" value="Unassembled WGS sequence"/>
</dbReference>
<protein>
    <submittedName>
        <fullName evidence="9">PTS sugar transporter subunit IIB</fullName>
    </submittedName>
    <submittedName>
        <fullName evidence="8">PTS transporter subunit EIIB</fullName>
    </submittedName>
</protein>
<evidence type="ECO:0000256" key="2">
    <source>
        <dbReference type="ARBA" id="ARBA00022597"/>
    </source>
</evidence>
<dbReference type="InterPro" id="IPR001996">
    <property type="entry name" value="PTS_IIB_1"/>
</dbReference>
<keyword evidence="4" id="KW-0598">Phosphotransferase system</keyword>
<evidence type="ECO:0000256" key="3">
    <source>
        <dbReference type="ARBA" id="ARBA00022679"/>
    </source>
</evidence>
<reference evidence="8" key="4">
    <citation type="submission" date="2022-09" db="EMBL/GenBank/DDBJ databases">
        <title>Rouxiella aceris sp. nov., isolated from tree sap and emended description of the genus Rhouxiella.</title>
        <authorList>
            <person name="Kim I.S."/>
        </authorList>
    </citation>
    <scope>NUCLEOTIDE SEQUENCE</scope>
    <source>
        <strain evidence="8">SAP-2</strain>
    </source>
</reference>
<evidence type="ECO:0000259" key="7">
    <source>
        <dbReference type="PROSITE" id="PS51098"/>
    </source>
</evidence>
<organism evidence="8 11">
    <name type="scientific">Rouxiella silvae</name>
    <dbReference type="NCBI Taxonomy" id="1646373"/>
    <lineage>
        <taxon>Bacteria</taxon>
        <taxon>Pseudomonadati</taxon>
        <taxon>Pseudomonadota</taxon>
        <taxon>Gammaproteobacteria</taxon>
        <taxon>Enterobacterales</taxon>
        <taxon>Yersiniaceae</taxon>
        <taxon>Rouxiella</taxon>
    </lineage>
</organism>